<feature type="compositionally biased region" description="Pro residues" evidence="1">
    <location>
        <begin position="20"/>
        <end position="36"/>
    </location>
</feature>
<feature type="compositionally biased region" description="Basic and acidic residues" evidence="1">
    <location>
        <begin position="145"/>
        <end position="168"/>
    </location>
</feature>
<feature type="compositionally biased region" description="Basic and acidic residues" evidence="1">
    <location>
        <begin position="205"/>
        <end position="217"/>
    </location>
</feature>
<organism evidence="2 3">
    <name type="scientific">Vitis vinifera</name>
    <name type="common">Grape</name>
    <dbReference type="NCBI Taxonomy" id="29760"/>
    <lineage>
        <taxon>Eukaryota</taxon>
        <taxon>Viridiplantae</taxon>
        <taxon>Streptophyta</taxon>
        <taxon>Embryophyta</taxon>
        <taxon>Tracheophyta</taxon>
        <taxon>Spermatophyta</taxon>
        <taxon>Magnoliopsida</taxon>
        <taxon>eudicotyledons</taxon>
        <taxon>Gunneridae</taxon>
        <taxon>Pentapetalae</taxon>
        <taxon>rosids</taxon>
        <taxon>Vitales</taxon>
        <taxon>Vitaceae</taxon>
        <taxon>Viteae</taxon>
        <taxon>Vitis</taxon>
    </lineage>
</organism>
<evidence type="ECO:0000256" key="1">
    <source>
        <dbReference type="SAM" id="MobiDB-lite"/>
    </source>
</evidence>
<dbReference type="OrthoDB" id="1939627at2759"/>
<protein>
    <submittedName>
        <fullName evidence="2">Uncharacterized protein</fullName>
    </submittedName>
</protein>
<feature type="compositionally biased region" description="Polar residues" evidence="1">
    <location>
        <begin position="195"/>
        <end position="204"/>
    </location>
</feature>
<proteinExistence type="predicted"/>
<dbReference type="AlphaFoldDB" id="A0A438IF90"/>
<accession>A0A438IF90</accession>
<reference evidence="2 3" key="1">
    <citation type="journal article" date="2018" name="PLoS Genet.">
        <title>Population sequencing reveals clonal diversity and ancestral inbreeding in the grapevine cultivar Chardonnay.</title>
        <authorList>
            <person name="Roach M.J."/>
            <person name="Johnson D.L."/>
            <person name="Bohlmann J."/>
            <person name="van Vuuren H.J."/>
            <person name="Jones S.J."/>
            <person name="Pretorius I.S."/>
            <person name="Schmidt S.A."/>
            <person name="Borneman A.R."/>
        </authorList>
    </citation>
    <scope>NUCLEOTIDE SEQUENCE [LARGE SCALE GENOMIC DNA]</scope>
    <source>
        <strain evidence="3">cv. Chardonnay</strain>
        <tissue evidence="2">Leaf</tissue>
    </source>
</reference>
<dbReference type="PANTHER" id="PTHR33472:SF1">
    <property type="entry name" value="EXTENSIN-RELATED"/>
    <property type="match status" value="1"/>
</dbReference>
<dbReference type="KEGG" id="vvi:104881885"/>
<feature type="region of interest" description="Disordered" evidence="1">
    <location>
        <begin position="195"/>
        <end position="223"/>
    </location>
</feature>
<comment type="caution">
    <text evidence="2">The sequence shown here is derived from an EMBL/GenBank/DDBJ whole genome shotgun (WGS) entry which is preliminary data.</text>
</comment>
<dbReference type="Proteomes" id="UP000288805">
    <property type="component" value="Unassembled WGS sequence"/>
</dbReference>
<dbReference type="PANTHER" id="PTHR33472">
    <property type="entry name" value="OS01G0106600 PROTEIN"/>
    <property type="match status" value="1"/>
</dbReference>
<feature type="region of interest" description="Disordered" evidence="1">
    <location>
        <begin position="1"/>
        <end position="171"/>
    </location>
</feature>
<feature type="compositionally biased region" description="Low complexity" evidence="1">
    <location>
        <begin position="59"/>
        <end position="81"/>
    </location>
</feature>
<sequence length="277" mass="29713">MANQPLPSRPWPILGSVRPVAPPPAPEAQPQLPAPRRPIFRPTFGQAFRPTTRPPPQPLTAATAAPPFWVGNVSSVPSNPSRKTTPPEKIKLPSPPPSALTLPPARAKSTHEPIEQKILQKPNPPFKLSNGVLGDTAKPSISPNYEKRELTKDMESKDHKGNHKKADSEDASMEVITVAGDNKGAIMELSLASSNKLGSDTSSNYEEKSKKMDKTENKMGTPSPPMSAFVNSNVQAINNSILFNTSLTHHDPGVHVFFSGGGGRGLHLKDSGDGQNN</sequence>
<name>A0A438IF90_VITVI</name>
<evidence type="ECO:0000313" key="3">
    <source>
        <dbReference type="Proteomes" id="UP000288805"/>
    </source>
</evidence>
<dbReference type="EMBL" id="QGNW01000114">
    <property type="protein sequence ID" value="RVW95408.1"/>
    <property type="molecule type" value="Genomic_DNA"/>
</dbReference>
<gene>
    <name evidence="2" type="ORF">CK203_028704</name>
</gene>
<evidence type="ECO:0000313" key="2">
    <source>
        <dbReference type="EMBL" id="RVW95408.1"/>
    </source>
</evidence>